<keyword evidence="1" id="KW-0614">Plasmid</keyword>
<dbReference type="EMBL" id="CP015714">
    <property type="protein sequence ID" value="APU87103.1"/>
    <property type="molecule type" value="Genomic_DNA"/>
</dbReference>
<evidence type="ECO:0000313" key="1">
    <source>
        <dbReference type="EMBL" id="APU87103.1"/>
    </source>
</evidence>
<sequence>MIYASFAIKNRNKNNDVIDGIIICDNCKEEIKIIVQLQ</sequence>
<reference evidence="1" key="1">
    <citation type="submission" date="2016-05" db="EMBL/GenBank/DDBJ databases">
        <authorList>
            <person name="Lavstsen T."/>
            <person name="Jespersen J.S."/>
        </authorList>
    </citation>
    <scope>NUCLEOTIDE SEQUENCE</scope>
    <source>
        <strain evidence="1">CDC69096</strain>
        <plasmid evidence="1">pNPD8_2</plasmid>
    </source>
</reference>
<protein>
    <submittedName>
        <fullName evidence="1">Uncharacterized protein</fullName>
    </submittedName>
</protein>
<name>A0A1L7JNN8_CLOBO</name>
<gene>
    <name evidence="1" type="ORF">NPD8_4230</name>
</gene>
<geneLocation type="plasmid" evidence="1">
    <name>pNPD8_2</name>
</geneLocation>
<accession>A0A1L7JNN8</accession>
<dbReference type="AlphaFoldDB" id="A0A1L7JNN8"/>
<proteinExistence type="predicted"/>
<organism evidence="1">
    <name type="scientific">Clostridium botulinum</name>
    <dbReference type="NCBI Taxonomy" id="1491"/>
    <lineage>
        <taxon>Bacteria</taxon>
        <taxon>Bacillati</taxon>
        <taxon>Bacillota</taxon>
        <taxon>Clostridia</taxon>
        <taxon>Eubacteriales</taxon>
        <taxon>Clostridiaceae</taxon>
        <taxon>Clostridium</taxon>
    </lineage>
</organism>